<evidence type="ECO:0000313" key="1">
    <source>
        <dbReference type="EMBL" id="MCZ3844155.1"/>
    </source>
</evidence>
<dbReference type="AlphaFoldDB" id="A0AAP3GWH1"/>
<proteinExistence type="predicted"/>
<dbReference type="EMBL" id="JAKHLF010000001">
    <property type="protein sequence ID" value="MCZ3844155.1"/>
    <property type="molecule type" value="Genomic_DNA"/>
</dbReference>
<sequence>MKLLKKAVEHLAKSYDNKASWEYFYNDNGYTAVAVDFNSNKLIKFITTLDNWIELRAYENNEMAYKKQFNMASFYTIDDVKRLLEEGIGSYDILQIIASGVSDADEVAQAALDYIYDDCDDEDKDEWDW</sequence>
<protein>
    <submittedName>
        <fullName evidence="1">Uncharacterized protein</fullName>
    </submittedName>
</protein>
<reference evidence="1" key="1">
    <citation type="submission" date="2022-01" db="EMBL/GenBank/DDBJ databases">
        <title>VMRC isolate genome collection.</title>
        <authorList>
            <person name="France M."/>
            <person name="Rutt L."/>
            <person name="Humphrys M."/>
            <person name="Ravel J."/>
        </authorList>
    </citation>
    <scope>NUCLEOTIDE SEQUENCE</scope>
    <source>
        <strain evidence="1">C0127B5</strain>
    </source>
</reference>
<dbReference type="RefSeq" id="WP_265669143.1">
    <property type="nucleotide sequence ID" value="NZ_JAKHKO010000001.1"/>
</dbReference>
<comment type="caution">
    <text evidence="1">The sequence shown here is derived from an EMBL/GenBank/DDBJ whole genome shotgun (WGS) entry which is preliminary data.</text>
</comment>
<evidence type="ECO:0000313" key="2">
    <source>
        <dbReference type="Proteomes" id="UP001213015"/>
    </source>
</evidence>
<name>A0AAP3GWH1_9LACO</name>
<gene>
    <name evidence="1" type="ORF">L2422_01270</name>
</gene>
<accession>A0AAP3GWH1</accession>
<organism evidence="1 2">
    <name type="scientific">Lactobacillus mulieris</name>
    <dbReference type="NCBI Taxonomy" id="2508708"/>
    <lineage>
        <taxon>Bacteria</taxon>
        <taxon>Bacillati</taxon>
        <taxon>Bacillota</taxon>
        <taxon>Bacilli</taxon>
        <taxon>Lactobacillales</taxon>
        <taxon>Lactobacillaceae</taxon>
        <taxon>Lactobacillus</taxon>
    </lineage>
</organism>
<dbReference type="Proteomes" id="UP001213015">
    <property type="component" value="Unassembled WGS sequence"/>
</dbReference>